<organism evidence="1 2">
    <name type="scientific">Portunus trituberculatus</name>
    <name type="common">Swimming crab</name>
    <name type="synonym">Neptunus trituberculatus</name>
    <dbReference type="NCBI Taxonomy" id="210409"/>
    <lineage>
        <taxon>Eukaryota</taxon>
        <taxon>Metazoa</taxon>
        <taxon>Ecdysozoa</taxon>
        <taxon>Arthropoda</taxon>
        <taxon>Crustacea</taxon>
        <taxon>Multicrustacea</taxon>
        <taxon>Malacostraca</taxon>
        <taxon>Eumalacostraca</taxon>
        <taxon>Eucarida</taxon>
        <taxon>Decapoda</taxon>
        <taxon>Pleocyemata</taxon>
        <taxon>Brachyura</taxon>
        <taxon>Eubrachyura</taxon>
        <taxon>Portunoidea</taxon>
        <taxon>Portunidae</taxon>
        <taxon>Portuninae</taxon>
        <taxon>Portunus</taxon>
    </lineage>
</organism>
<dbReference type="EMBL" id="VSRR010081451">
    <property type="protein sequence ID" value="MPC89564.1"/>
    <property type="molecule type" value="Genomic_DNA"/>
</dbReference>
<sequence length="38" mass="4320">MRTDTPMVMGRLPLCLLRAAPSLAMTQTLWTTRKTLML</sequence>
<proteinExistence type="predicted"/>
<evidence type="ECO:0000313" key="2">
    <source>
        <dbReference type="Proteomes" id="UP000324222"/>
    </source>
</evidence>
<dbReference type="AlphaFoldDB" id="A0A5B7JAZ1"/>
<name>A0A5B7JAZ1_PORTR</name>
<evidence type="ECO:0000313" key="1">
    <source>
        <dbReference type="EMBL" id="MPC89564.1"/>
    </source>
</evidence>
<gene>
    <name evidence="1" type="ORF">E2C01_084518</name>
</gene>
<keyword evidence="2" id="KW-1185">Reference proteome</keyword>
<accession>A0A5B7JAZ1</accession>
<dbReference type="Proteomes" id="UP000324222">
    <property type="component" value="Unassembled WGS sequence"/>
</dbReference>
<protein>
    <submittedName>
        <fullName evidence="1">Uncharacterized protein</fullName>
    </submittedName>
</protein>
<reference evidence="1 2" key="1">
    <citation type="submission" date="2019-05" db="EMBL/GenBank/DDBJ databases">
        <title>Another draft genome of Portunus trituberculatus and its Hox gene families provides insights of decapod evolution.</title>
        <authorList>
            <person name="Jeong J.-H."/>
            <person name="Song I."/>
            <person name="Kim S."/>
            <person name="Choi T."/>
            <person name="Kim D."/>
            <person name="Ryu S."/>
            <person name="Kim W."/>
        </authorList>
    </citation>
    <scope>NUCLEOTIDE SEQUENCE [LARGE SCALE GENOMIC DNA]</scope>
    <source>
        <tissue evidence="1">Muscle</tissue>
    </source>
</reference>
<comment type="caution">
    <text evidence="1">The sequence shown here is derived from an EMBL/GenBank/DDBJ whole genome shotgun (WGS) entry which is preliminary data.</text>
</comment>